<gene>
    <name evidence="2" type="ORF">QM524_11775</name>
</gene>
<reference evidence="2 3" key="1">
    <citation type="submission" date="2023-05" db="EMBL/GenBank/DDBJ databases">
        <title>Novel species of genus Flectobacillus isolated from stream in China.</title>
        <authorList>
            <person name="Lu H."/>
        </authorList>
    </citation>
    <scope>NUCLEOTIDE SEQUENCE [LARGE SCALE GENOMIC DNA]</scope>
    <source>
        <strain evidence="2 3">KCTC 42575</strain>
    </source>
</reference>
<evidence type="ECO:0000313" key="3">
    <source>
        <dbReference type="Proteomes" id="UP001236507"/>
    </source>
</evidence>
<keyword evidence="1" id="KW-0732">Signal</keyword>
<dbReference type="EMBL" id="JASHIF010000009">
    <property type="protein sequence ID" value="MDI9859890.1"/>
    <property type="molecule type" value="Genomic_DNA"/>
</dbReference>
<organism evidence="2 3">
    <name type="scientific">Flectobacillus roseus</name>
    <dbReference type="NCBI Taxonomy" id="502259"/>
    <lineage>
        <taxon>Bacteria</taxon>
        <taxon>Pseudomonadati</taxon>
        <taxon>Bacteroidota</taxon>
        <taxon>Cytophagia</taxon>
        <taxon>Cytophagales</taxon>
        <taxon>Flectobacillaceae</taxon>
        <taxon>Flectobacillus</taxon>
    </lineage>
</organism>
<keyword evidence="3" id="KW-1185">Reference proteome</keyword>
<feature type="signal peptide" evidence="1">
    <location>
        <begin position="1"/>
        <end position="22"/>
    </location>
</feature>
<comment type="caution">
    <text evidence="2">The sequence shown here is derived from an EMBL/GenBank/DDBJ whole genome shotgun (WGS) entry which is preliminary data.</text>
</comment>
<name>A0ABT6Y8K8_9BACT</name>
<accession>A0ABT6Y8K8</accession>
<sequence>MKLNLSVKVILLIGCLATTCKAQSTQRTTTDSLRQLLPKGYYVLTEQGAKDVLKAKMEADFLKKQLIIRDSVIALKDTIISYQKVEIAERVNVDILQQQALKKSKTKTVLKTIEVWAYRAVIVLKIVGLW</sequence>
<dbReference type="Proteomes" id="UP001236507">
    <property type="component" value="Unassembled WGS sequence"/>
</dbReference>
<evidence type="ECO:0000313" key="2">
    <source>
        <dbReference type="EMBL" id="MDI9859890.1"/>
    </source>
</evidence>
<dbReference type="RefSeq" id="WP_283344750.1">
    <property type="nucleotide sequence ID" value="NZ_JASHIF010000009.1"/>
</dbReference>
<proteinExistence type="predicted"/>
<protein>
    <submittedName>
        <fullName evidence="2">Uncharacterized protein</fullName>
    </submittedName>
</protein>
<evidence type="ECO:0000256" key="1">
    <source>
        <dbReference type="SAM" id="SignalP"/>
    </source>
</evidence>
<feature type="chain" id="PRO_5045408175" evidence="1">
    <location>
        <begin position="23"/>
        <end position="130"/>
    </location>
</feature>